<dbReference type="InterPro" id="IPR029052">
    <property type="entry name" value="Metallo-depent_PP-like"/>
</dbReference>
<dbReference type="PANTHER" id="PTHR31302:SF0">
    <property type="entry name" value="TRANSMEMBRANE PROTEIN WITH METALLOPHOSPHOESTERASE DOMAIN"/>
    <property type="match status" value="1"/>
</dbReference>
<comment type="caution">
    <text evidence="2">The sequence shown here is derived from an EMBL/GenBank/DDBJ whole genome shotgun (WGS) entry which is preliminary data.</text>
</comment>
<dbReference type="Gene3D" id="3.60.21.10">
    <property type="match status" value="1"/>
</dbReference>
<dbReference type="SUPFAM" id="SSF56300">
    <property type="entry name" value="Metallo-dependent phosphatases"/>
    <property type="match status" value="1"/>
</dbReference>
<dbReference type="PANTHER" id="PTHR31302">
    <property type="entry name" value="TRANSMEMBRANE PROTEIN WITH METALLOPHOSPHOESTERASE DOMAIN-RELATED"/>
    <property type="match status" value="1"/>
</dbReference>
<dbReference type="Pfam" id="PF00149">
    <property type="entry name" value="Metallophos"/>
    <property type="match status" value="1"/>
</dbReference>
<sequence>MPALPEPSEPISRPRLPRLRWLLLPLVVLAAITGIKAWQNTLGDPVVRATTVTLSDMPADSAPVTVALISDIHVAGPDMPPERVERIVAQINALRPDAVLIAGDLVSEKRGASHVYRPNEIVAPLAGLKAPLGVFLVPGNHDHWFGWPALKRELAKTPITVLENAAAQAGPLLIGGLDDDYTGRDDIPKTLAAMDRLKGGRIILSHSPDPLPDLPKGSVILAGHTHCGQIRLPLVGAIATQSRYGDRFACGRTNDPAGTAIVGAGLGTSLLPIRFGTGPEIWLIKMRPPGRNPTAAK</sequence>
<organism evidence="2 3">
    <name type="scientific">Alteriqipengyuania abyssalis</name>
    <dbReference type="NCBI Taxonomy" id="2860200"/>
    <lineage>
        <taxon>Bacteria</taxon>
        <taxon>Pseudomonadati</taxon>
        <taxon>Pseudomonadota</taxon>
        <taxon>Alphaproteobacteria</taxon>
        <taxon>Sphingomonadales</taxon>
        <taxon>Erythrobacteraceae</taxon>
        <taxon>Alteriqipengyuania</taxon>
    </lineage>
</organism>
<protein>
    <submittedName>
        <fullName evidence="2">Metallophosphoesterase</fullName>
    </submittedName>
</protein>
<name>A0ABS7P8U4_9SPHN</name>
<dbReference type="EMBL" id="JAHWXP010000001">
    <property type="protein sequence ID" value="MBY8335469.1"/>
    <property type="molecule type" value="Genomic_DNA"/>
</dbReference>
<reference evidence="2 3" key="1">
    <citation type="submission" date="2021-07" db="EMBL/GenBank/DDBJ databases">
        <title>Alteriqipengyuania abyssalis NZ-12B nov, sp.nov isolated from deep sea sponge in pacific ocean.</title>
        <authorList>
            <person name="Tareen S."/>
            <person name="Wink J."/>
        </authorList>
    </citation>
    <scope>NUCLEOTIDE SEQUENCE [LARGE SCALE GENOMIC DNA]</scope>
    <source>
        <strain evidence="2 3">NZ-12B</strain>
    </source>
</reference>
<dbReference type="Proteomes" id="UP000759298">
    <property type="component" value="Unassembled WGS sequence"/>
</dbReference>
<feature type="domain" description="Calcineurin-like phosphoesterase" evidence="1">
    <location>
        <begin position="65"/>
        <end position="227"/>
    </location>
</feature>
<evidence type="ECO:0000313" key="3">
    <source>
        <dbReference type="Proteomes" id="UP000759298"/>
    </source>
</evidence>
<proteinExistence type="predicted"/>
<dbReference type="InterPro" id="IPR004843">
    <property type="entry name" value="Calcineurin-like_PHP"/>
</dbReference>
<keyword evidence="3" id="KW-1185">Reference proteome</keyword>
<dbReference type="RefSeq" id="WP_222823293.1">
    <property type="nucleotide sequence ID" value="NZ_JAHWXP010000001.1"/>
</dbReference>
<dbReference type="InterPro" id="IPR051158">
    <property type="entry name" value="Metallophosphoesterase_sf"/>
</dbReference>
<accession>A0ABS7P8U4</accession>
<evidence type="ECO:0000259" key="1">
    <source>
        <dbReference type="Pfam" id="PF00149"/>
    </source>
</evidence>
<gene>
    <name evidence="2" type="ORF">KYN89_00260</name>
</gene>
<evidence type="ECO:0000313" key="2">
    <source>
        <dbReference type="EMBL" id="MBY8335469.1"/>
    </source>
</evidence>